<proteinExistence type="predicted"/>
<evidence type="ECO:0000313" key="2">
    <source>
        <dbReference type="Proteomes" id="UP000267017"/>
    </source>
</evidence>
<protein>
    <submittedName>
        <fullName evidence="1">Uncharacterized protein</fullName>
    </submittedName>
</protein>
<evidence type="ECO:0000313" key="1">
    <source>
        <dbReference type="EMBL" id="RRJ66384.1"/>
    </source>
</evidence>
<comment type="caution">
    <text evidence="1">The sequence shown here is derived from an EMBL/GenBank/DDBJ whole genome shotgun (WGS) entry which is preliminary data.</text>
</comment>
<accession>A0A3P3U891</accession>
<reference evidence="1 2" key="1">
    <citation type="submission" date="2018-11" db="EMBL/GenBank/DDBJ databases">
        <title>Genome sequencing of Paenibacillus sp. KCOM 3021 (= ChDC PVNT-B20).</title>
        <authorList>
            <person name="Kook J.-K."/>
            <person name="Park S.-N."/>
            <person name="Lim Y.K."/>
        </authorList>
    </citation>
    <scope>NUCLEOTIDE SEQUENCE [LARGE SCALE GENOMIC DNA]</scope>
    <source>
        <strain evidence="1 2">KCOM 3021</strain>
    </source>
</reference>
<dbReference type="RefSeq" id="WP_128634170.1">
    <property type="nucleotide sequence ID" value="NZ_RRCN01000001.1"/>
</dbReference>
<dbReference type="AlphaFoldDB" id="A0A3P3U891"/>
<keyword evidence="2" id="KW-1185">Reference proteome</keyword>
<name>A0A3P3U891_9BACL</name>
<dbReference type="EMBL" id="RRCN01000001">
    <property type="protein sequence ID" value="RRJ66384.1"/>
    <property type="molecule type" value="Genomic_DNA"/>
</dbReference>
<gene>
    <name evidence="1" type="ORF">EHV15_28285</name>
</gene>
<organism evidence="1 2">
    <name type="scientific">Paenibacillus oralis</name>
    <dbReference type="NCBI Taxonomy" id="2490856"/>
    <lineage>
        <taxon>Bacteria</taxon>
        <taxon>Bacillati</taxon>
        <taxon>Bacillota</taxon>
        <taxon>Bacilli</taxon>
        <taxon>Bacillales</taxon>
        <taxon>Paenibacillaceae</taxon>
        <taxon>Paenibacillus</taxon>
    </lineage>
</organism>
<dbReference type="Proteomes" id="UP000267017">
    <property type="component" value="Unassembled WGS sequence"/>
</dbReference>
<sequence>MIKNNISNKVKNAGNHKHIKNILRKENNMPTDFPCKITSVNYSENPEDINGWEAKCFAFTTPSGVTTYLVSLKGPDVDWSGGFAGKEGKEFLPRKTDGTLFRVTWKAEIN</sequence>